<dbReference type="AlphaFoldDB" id="A0A813WZE8"/>
<dbReference type="EMBL" id="CAJOBC010001035">
    <property type="protein sequence ID" value="CAF3649827.1"/>
    <property type="molecule type" value="Genomic_DNA"/>
</dbReference>
<dbReference type="Proteomes" id="UP000681722">
    <property type="component" value="Unassembled WGS sequence"/>
</dbReference>
<dbReference type="EMBL" id="CAJNOQ010001035">
    <property type="protein sequence ID" value="CAF0862176.1"/>
    <property type="molecule type" value="Genomic_DNA"/>
</dbReference>
<accession>A0A813WZE8</accession>
<protein>
    <submittedName>
        <fullName evidence="1">Uncharacterized protein</fullName>
    </submittedName>
</protein>
<reference evidence="1" key="1">
    <citation type="submission" date="2021-02" db="EMBL/GenBank/DDBJ databases">
        <authorList>
            <person name="Nowell W R."/>
        </authorList>
    </citation>
    <scope>NUCLEOTIDE SEQUENCE</scope>
</reference>
<name>A0A813WZE8_9BILA</name>
<proteinExistence type="predicted"/>
<comment type="caution">
    <text evidence="1">The sequence shown here is derived from an EMBL/GenBank/DDBJ whole genome shotgun (WGS) entry which is preliminary data.</text>
</comment>
<sequence length="335" mass="39848">MAQSATRPRLCRSSYQPNMLEYIDTCPQTTSLNELFSTKLNLSSLDQFNNTVLDQYFIYMLCQKIGEENDHTNLFQLIHKILIKHGQISKSIFEYSPPSLSSSNTLYTTYQAIYNSYANFIYNEFDLNVLLEIGCFLLKYRLCDIFISTINKQSNQRIKYIGFFIEIIAFYYIYSNHHEFYKNNRPTMNEQFFQRKNSLTTIDQTLQITTLSNLNPQQSQSDNDLFEKFLTALFNNGEIQFELRQIKSLLQTDAYHFLNKKLENKKVGFIQFIETINKKHRQNIRESTLKSLCRFHMKMCLKQFPNDIRQLNTYISEHLQKYLSYDNKYVFESDV</sequence>
<organism evidence="1 3">
    <name type="scientific">Didymodactylos carnosus</name>
    <dbReference type="NCBI Taxonomy" id="1234261"/>
    <lineage>
        <taxon>Eukaryota</taxon>
        <taxon>Metazoa</taxon>
        <taxon>Spiralia</taxon>
        <taxon>Gnathifera</taxon>
        <taxon>Rotifera</taxon>
        <taxon>Eurotatoria</taxon>
        <taxon>Bdelloidea</taxon>
        <taxon>Philodinida</taxon>
        <taxon>Philodinidae</taxon>
        <taxon>Didymodactylos</taxon>
    </lineage>
</organism>
<dbReference type="OrthoDB" id="10022734at2759"/>
<evidence type="ECO:0000313" key="1">
    <source>
        <dbReference type="EMBL" id="CAF0862176.1"/>
    </source>
</evidence>
<gene>
    <name evidence="1" type="ORF">GPM918_LOCUS6647</name>
    <name evidence="2" type="ORF">SRO942_LOCUS6647</name>
</gene>
<dbReference type="Proteomes" id="UP000663829">
    <property type="component" value="Unassembled WGS sequence"/>
</dbReference>
<evidence type="ECO:0000313" key="2">
    <source>
        <dbReference type="EMBL" id="CAF3649827.1"/>
    </source>
</evidence>
<keyword evidence="3" id="KW-1185">Reference proteome</keyword>
<evidence type="ECO:0000313" key="3">
    <source>
        <dbReference type="Proteomes" id="UP000663829"/>
    </source>
</evidence>